<evidence type="ECO:0000313" key="2">
    <source>
        <dbReference type="Proteomes" id="UP000772434"/>
    </source>
</evidence>
<reference evidence="1" key="1">
    <citation type="submission" date="2020-11" db="EMBL/GenBank/DDBJ databases">
        <authorList>
            <consortium name="DOE Joint Genome Institute"/>
            <person name="Ahrendt S."/>
            <person name="Riley R."/>
            <person name="Andreopoulos W."/>
            <person name="Labutti K."/>
            <person name="Pangilinan J."/>
            <person name="Ruiz-Duenas F.J."/>
            <person name="Barrasa J.M."/>
            <person name="Sanchez-Garcia M."/>
            <person name="Camarero S."/>
            <person name="Miyauchi S."/>
            <person name="Serrano A."/>
            <person name="Linde D."/>
            <person name="Babiker R."/>
            <person name="Drula E."/>
            <person name="Ayuso-Fernandez I."/>
            <person name="Pacheco R."/>
            <person name="Padilla G."/>
            <person name="Ferreira P."/>
            <person name="Barriuso J."/>
            <person name="Kellner H."/>
            <person name="Castanera R."/>
            <person name="Alfaro M."/>
            <person name="Ramirez L."/>
            <person name="Pisabarro A.G."/>
            <person name="Kuo A."/>
            <person name="Tritt A."/>
            <person name="Lipzen A."/>
            <person name="He G."/>
            <person name="Yan M."/>
            <person name="Ng V."/>
            <person name="Cullen D."/>
            <person name="Martin F."/>
            <person name="Rosso M.-N."/>
            <person name="Henrissat B."/>
            <person name="Hibbett D."/>
            <person name="Martinez A.T."/>
            <person name="Grigoriev I.V."/>
        </authorList>
    </citation>
    <scope>NUCLEOTIDE SEQUENCE</scope>
    <source>
        <strain evidence="1">AH 40177</strain>
    </source>
</reference>
<gene>
    <name evidence="1" type="ORF">BDP27DRAFT_1374347</name>
</gene>
<protein>
    <submittedName>
        <fullName evidence="1">Uncharacterized protein</fullName>
    </submittedName>
</protein>
<keyword evidence="2" id="KW-1185">Reference proteome</keyword>
<accession>A0A9P5TW35</accession>
<proteinExistence type="predicted"/>
<dbReference type="EMBL" id="JADNRY010000548">
    <property type="protein sequence ID" value="KAF9041874.1"/>
    <property type="molecule type" value="Genomic_DNA"/>
</dbReference>
<organism evidence="1 2">
    <name type="scientific">Rhodocollybia butyracea</name>
    <dbReference type="NCBI Taxonomy" id="206335"/>
    <lineage>
        <taxon>Eukaryota</taxon>
        <taxon>Fungi</taxon>
        <taxon>Dikarya</taxon>
        <taxon>Basidiomycota</taxon>
        <taxon>Agaricomycotina</taxon>
        <taxon>Agaricomycetes</taxon>
        <taxon>Agaricomycetidae</taxon>
        <taxon>Agaricales</taxon>
        <taxon>Marasmiineae</taxon>
        <taxon>Omphalotaceae</taxon>
        <taxon>Rhodocollybia</taxon>
    </lineage>
</organism>
<name>A0A9P5TW35_9AGAR</name>
<evidence type="ECO:0000313" key="1">
    <source>
        <dbReference type="EMBL" id="KAF9041874.1"/>
    </source>
</evidence>
<comment type="caution">
    <text evidence="1">The sequence shown here is derived from an EMBL/GenBank/DDBJ whole genome shotgun (WGS) entry which is preliminary data.</text>
</comment>
<sequence length="192" mass="22329">MPESEAEILYLFQSNQFQHAINEWHNNNNSPDANITVAWTYTEFVTILSTNPYDNKWPQLPSNFYLHLLKLPGSVLRCLPGMLLAEAAGQVDGFLEHYAIDRPNPVLLYMEIIKGKVYWVAFHGPDRFFTQGDLLTIIQALNYEYLDDLLDRINDCIGDGDVASRERVMNKHQSFEGNENMIQEMWKWTQKK</sequence>
<dbReference type="AlphaFoldDB" id="A0A9P5TW35"/>
<dbReference type="Proteomes" id="UP000772434">
    <property type="component" value="Unassembled WGS sequence"/>
</dbReference>